<evidence type="ECO:0000259" key="2">
    <source>
        <dbReference type="SMART" id="SM00507"/>
    </source>
</evidence>
<dbReference type="Proteomes" id="UP001500213">
    <property type="component" value="Unassembled WGS sequence"/>
</dbReference>
<comment type="caution">
    <text evidence="3">The sequence shown here is derived from an EMBL/GenBank/DDBJ whole genome shotgun (WGS) entry which is preliminary data.</text>
</comment>
<dbReference type="SMART" id="SM00507">
    <property type="entry name" value="HNHc"/>
    <property type="match status" value="1"/>
</dbReference>
<dbReference type="Pfam" id="PF02720">
    <property type="entry name" value="DUF222"/>
    <property type="match status" value="1"/>
</dbReference>
<gene>
    <name evidence="3" type="ORF">GCM10022288_14970</name>
</gene>
<evidence type="ECO:0000313" key="3">
    <source>
        <dbReference type="EMBL" id="GAA4188479.1"/>
    </source>
</evidence>
<feature type="region of interest" description="Disordered" evidence="1">
    <location>
        <begin position="383"/>
        <end position="429"/>
    </location>
</feature>
<dbReference type="InterPro" id="IPR003615">
    <property type="entry name" value="HNH_nuc"/>
</dbReference>
<organism evidence="3 4">
    <name type="scientific">Gryllotalpicola kribbensis</name>
    <dbReference type="NCBI Taxonomy" id="993084"/>
    <lineage>
        <taxon>Bacteria</taxon>
        <taxon>Bacillati</taxon>
        <taxon>Actinomycetota</taxon>
        <taxon>Actinomycetes</taxon>
        <taxon>Micrococcales</taxon>
        <taxon>Microbacteriaceae</taxon>
        <taxon>Gryllotalpicola</taxon>
    </lineage>
</organism>
<name>A0ABP8AR72_9MICO</name>
<dbReference type="InterPro" id="IPR003870">
    <property type="entry name" value="DUF222"/>
</dbReference>
<protein>
    <recommendedName>
        <fullName evidence="2">HNH nuclease domain-containing protein</fullName>
    </recommendedName>
</protein>
<evidence type="ECO:0000313" key="4">
    <source>
        <dbReference type="Proteomes" id="UP001500213"/>
    </source>
</evidence>
<keyword evidence="4" id="KW-1185">Reference proteome</keyword>
<dbReference type="EMBL" id="BAABBX010000011">
    <property type="protein sequence ID" value="GAA4188479.1"/>
    <property type="molecule type" value="Genomic_DNA"/>
</dbReference>
<reference evidence="4" key="1">
    <citation type="journal article" date="2019" name="Int. J. Syst. Evol. Microbiol.">
        <title>The Global Catalogue of Microorganisms (GCM) 10K type strain sequencing project: providing services to taxonomists for standard genome sequencing and annotation.</title>
        <authorList>
            <consortium name="The Broad Institute Genomics Platform"/>
            <consortium name="The Broad Institute Genome Sequencing Center for Infectious Disease"/>
            <person name="Wu L."/>
            <person name="Ma J."/>
        </authorList>
    </citation>
    <scope>NUCLEOTIDE SEQUENCE [LARGE SCALE GENOMIC DNA]</scope>
    <source>
        <strain evidence="4">JCM 17593</strain>
    </source>
</reference>
<accession>A0ABP8AR72</accession>
<evidence type="ECO:0000256" key="1">
    <source>
        <dbReference type="SAM" id="MobiDB-lite"/>
    </source>
</evidence>
<feature type="domain" description="HNH nuclease" evidence="2">
    <location>
        <begin position="323"/>
        <end position="375"/>
    </location>
</feature>
<dbReference type="RefSeq" id="WP_344775441.1">
    <property type="nucleotide sequence ID" value="NZ_BAABBX010000011.1"/>
</dbReference>
<sequence>MDETTDSWAASAAREAGLDRAHEALRAQARAEAAVLASILEVVENALAHPEIEVEAFVPEHQRADRAERSAILGLALELSMSRDQIRSRLAEARTLDRLLPATWATFRHGDITAAKTRTILEAFHRVPVEEELQSYFDAEMARLAATLTNAKLRDHAGRLADQLADHPLEVEHEIAARRRRIWVEHEQDTGMSYLTAYLPTDQAVMAAARIDAIAAALDEAGLPEDQQRTRDQKRADVCADVLIGTGTESEVRPVVNVYVPLLNLAHVPDEYQPATIDGQIPISPARARELVGSCTSLTRLFTDPVDAAVLGVGRKQYAPTADMKRFILARDPACTQPVCNRPSAGSDLDHQLDWALGGETDVANLTPKCPSDHTLKHETRWKVAPGPSGKEIWTSPGGRRYWDHRADPPDAWDPAPFDLPSGPDGSRA</sequence>
<proteinExistence type="predicted"/>
<dbReference type="CDD" id="cd00085">
    <property type="entry name" value="HNHc"/>
    <property type="match status" value="1"/>
</dbReference>